<feature type="compositionally biased region" description="Low complexity" evidence="1">
    <location>
        <begin position="245"/>
        <end position="261"/>
    </location>
</feature>
<dbReference type="AlphaFoldDB" id="A0A167FY99"/>
<reference evidence="2 3" key="1">
    <citation type="journal article" date="2016" name="Mol. Biol. Evol.">
        <title>Comparative Genomics of Early-Diverging Mushroom-Forming Fungi Provides Insights into the Origins of Lignocellulose Decay Capabilities.</title>
        <authorList>
            <person name="Nagy L.G."/>
            <person name="Riley R."/>
            <person name="Tritt A."/>
            <person name="Adam C."/>
            <person name="Daum C."/>
            <person name="Floudas D."/>
            <person name="Sun H."/>
            <person name="Yadav J.S."/>
            <person name="Pangilinan J."/>
            <person name="Larsson K.H."/>
            <person name="Matsuura K."/>
            <person name="Barry K."/>
            <person name="Labutti K."/>
            <person name="Kuo R."/>
            <person name="Ohm R.A."/>
            <person name="Bhattacharya S.S."/>
            <person name="Shirouzu T."/>
            <person name="Yoshinaga Y."/>
            <person name="Martin F.M."/>
            <person name="Grigoriev I.V."/>
            <person name="Hibbett D.S."/>
        </authorList>
    </citation>
    <scope>NUCLEOTIDE SEQUENCE [LARGE SCALE GENOMIC DNA]</scope>
    <source>
        <strain evidence="2 3">TUFC12733</strain>
    </source>
</reference>
<keyword evidence="3" id="KW-1185">Reference proteome</keyword>
<sequence>MQSGFGGEGEKSGEKGKAGHLGDAMGPGMGLGTGLGTGEDGRAERADGRAECAEGKGSRVGQQGSRHTEPALPSRCKHIPPSAYSSTPYPAFHQSYSPPLLPTPTTPISALYPLKPFCDYEQAPPVNISTTPPSSPTPQFPSPPRRAFDHHWPSNDAPGLLTRQPLVLPPFPRAHQSSAAALPARAPSPPGEPPSDTDSASLHTSGTGSPSPGALSPSRSSSFKSRPSESWVPTLPDPSPSKLVLTRTSSASSQSTASARSQLSLHATQSVSMATRLATVLVDLEPEDGEDVGVNVALSQRTPGVEGELVRMPSEGPINPGLLPRLQAVQGIAIGLNAPANDTLFHHRHLEPIVFPELVLLDAASPMHISEPIARSPPHPGALRQHQHGGPIQAAKSAITQVGPGPVVRVRPSVKPKRVEVFLKLTLTPGMLGGVLGGGWDA</sequence>
<gene>
    <name evidence="2" type="ORF">CALVIDRAFT_603289</name>
</gene>
<organism evidence="2 3">
    <name type="scientific">Calocera viscosa (strain TUFC12733)</name>
    <dbReference type="NCBI Taxonomy" id="1330018"/>
    <lineage>
        <taxon>Eukaryota</taxon>
        <taxon>Fungi</taxon>
        <taxon>Dikarya</taxon>
        <taxon>Basidiomycota</taxon>
        <taxon>Agaricomycotina</taxon>
        <taxon>Dacrymycetes</taxon>
        <taxon>Dacrymycetales</taxon>
        <taxon>Dacrymycetaceae</taxon>
        <taxon>Calocera</taxon>
    </lineage>
</organism>
<feature type="region of interest" description="Disordered" evidence="1">
    <location>
        <begin position="1"/>
        <end position="82"/>
    </location>
</feature>
<dbReference type="Proteomes" id="UP000076738">
    <property type="component" value="Unassembled WGS sequence"/>
</dbReference>
<evidence type="ECO:0000313" key="3">
    <source>
        <dbReference type="Proteomes" id="UP000076738"/>
    </source>
</evidence>
<feature type="compositionally biased region" description="Basic and acidic residues" evidence="1">
    <location>
        <begin position="8"/>
        <end position="17"/>
    </location>
</feature>
<name>A0A167FY99_CALVF</name>
<dbReference type="EMBL" id="KV417357">
    <property type="protein sequence ID" value="KZO89974.1"/>
    <property type="molecule type" value="Genomic_DNA"/>
</dbReference>
<evidence type="ECO:0000313" key="2">
    <source>
        <dbReference type="EMBL" id="KZO89974.1"/>
    </source>
</evidence>
<feature type="compositionally biased region" description="Basic and acidic residues" evidence="1">
    <location>
        <begin position="39"/>
        <end position="57"/>
    </location>
</feature>
<feature type="compositionally biased region" description="Low complexity" evidence="1">
    <location>
        <begin position="201"/>
        <end position="230"/>
    </location>
</feature>
<feature type="compositionally biased region" description="Pro residues" evidence="1">
    <location>
        <begin position="133"/>
        <end position="144"/>
    </location>
</feature>
<proteinExistence type="predicted"/>
<feature type="region of interest" description="Disordered" evidence="1">
    <location>
        <begin position="121"/>
        <end position="261"/>
    </location>
</feature>
<evidence type="ECO:0000256" key="1">
    <source>
        <dbReference type="SAM" id="MobiDB-lite"/>
    </source>
</evidence>
<accession>A0A167FY99</accession>
<protein>
    <submittedName>
        <fullName evidence="2">Uncharacterized protein</fullName>
    </submittedName>
</protein>
<feature type="compositionally biased region" description="Gly residues" evidence="1">
    <location>
        <begin position="25"/>
        <end position="38"/>
    </location>
</feature>